<feature type="region of interest" description="Disordered" evidence="1">
    <location>
        <begin position="43"/>
        <end position="75"/>
    </location>
</feature>
<evidence type="ECO:0000313" key="3">
    <source>
        <dbReference type="Proteomes" id="UP000016932"/>
    </source>
</evidence>
<evidence type="ECO:0000313" key="2">
    <source>
        <dbReference type="EMBL" id="EME84237.1"/>
    </source>
</evidence>
<dbReference type="KEGG" id="pfj:MYCFIDRAFT_173259"/>
<organism evidence="2 3">
    <name type="scientific">Pseudocercospora fijiensis (strain CIRAD86)</name>
    <name type="common">Black leaf streak disease fungus</name>
    <name type="synonym">Mycosphaerella fijiensis</name>
    <dbReference type="NCBI Taxonomy" id="383855"/>
    <lineage>
        <taxon>Eukaryota</taxon>
        <taxon>Fungi</taxon>
        <taxon>Dikarya</taxon>
        <taxon>Ascomycota</taxon>
        <taxon>Pezizomycotina</taxon>
        <taxon>Dothideomycetes</taxon>
        <taxon>Dothideomycetidae</taxon>
        <taxon>Mycosphaerellales</taxon>
        <taxon>Mycosphaerellaceae</taxon>
        <taxon>Pseudocercospora</taxon>
    </lineage>
</organism>
<dbReference type="VEuPathDB" id="FungiDB:MYCFIDRAFT_173259"/>
<dbReference type="AlphaFoldDB" id="M3B4G9"/>
<keyword evidence="3" id="KW-1185">Reference proteome</keyword>
<sequence>MSGPGTASRARWMGPDPMCLQACTHALHQTWLGQIVRIWRSARRHGKDKTRGQRPMRWHRAAASKHGGDGHQRTSGPAGAVLGYTYPTYIHTVRTYILPAAREGTCHRRRRTADVLCCAVLSRHFHHRRSPPAAASLLFPASTTLPVPALRSASVLCAGAVSPSRHRHQTRQSRTLTSIIIIVLGVVCVRQHASPRLASPRTLARPRHAAPARQHAMLTFFLCFTQISPDENGASCGHRMEAAHIPHAARHLQPALPDDRDEISFMATAEGEGRTSRRDYSSMVVQTLPGNQVRTHFQAYCKSHARRLDDRRSLQVASWAATWEICILFHHAAGLLLGGIGATRLQTDRTASLVVLAAKTVTNSPTLSAPATQEAPDQSLLAAVAKRIRISLVFWSETNTAFARRRLTPNHLSRCCSVITLASICCFCVPKLARRPVSKCFFVKTSCKLAVCTAVSASETATADLDHMLHDTRGKIPLCILHVCTVSLIPRRACHVLIRRDPAQLSAGFDIGGCACAETYPYNLVSEIELQRPASSMRPSSNWTIRPHQGCGQVGPSDHSMTRARGCPSHWREDRATTHNRQQSSRCWHPLGDFSLLSRPRGGVKDHTRLAVVLRDLLTTKNSETRQTLLSRIKPWKATSDE</sequence>
<protein>
    <submittedName>
        <fullName evidence="2">Uncharacterized protein</fullName>
    </submittedName>
</protein>
<reference evidence="2 3" key="1">
    <citation type="journal article" date="2012" name="PLoS Pathog.">
        <title>Diverse lifestyles and strategies of plant pathogenesis encoded in the genomes of eighteen Dothideomycetes fungi.</title>
        <authorList>
            <person name="Ohm R.A."/>
            <person name="Feau N."/>
            <person name="Henrissat B."/>
            <person name="Schoch C.L."/>
            <person name="Horwitz B.A."/>
            <person name="Barry K.W."/>
            <person name="Condon B.J."/>
            <person name="Copeland A.C."/>
            <person name="Dhillon B."/>
            <person name="Glaser F."/>
            <person name="Hesse C.N."/>
            <person name="Kosti I."/>
            <person name="LaButti K."/>
            <person name="Lindquist E.A."/>
            <person name="Lucas S."/>
            <person name="Salamov A.A."/>
            <person name="Bradshaw R.E."/>
            <person name="Ciuffetti L."/>
            <person name="Hamelin R.C."/>
            <person name="Kema G.H.J."/>
            <person name="Lawrence C."/>
            <person name="Scott J.A."/>
            <person name="Spatafora J.W."/>
            <person name="Turgeon B.G."/>
            <person name="de Wit P.J.G.M."/>
            <person name="Zhong S."/>
            <person name="Goodwin S.B."/>
            <person name="Grigoriev I.V."/>
        </authorList>
    </citation>
    <scope>NUCLEOTIDE SEQUENCE [LARGE SCALE GENOMIC DNA]</scope>
    <source>
        <strain evidence="2 3">CIRAD86</strain>
    </source>
</reference>
<dbReference type="EMBL" id="KB446557">
    <property type="protein sequence ID" value="EME84237.1"/>
    <property type="molecule type" value="Genomic_DNA"/>
</dbReference>
<dbReference type="Proteomes" id="UP000016932">
    <property type="component" value="Unassembled WGS sequence"/>
</dbReference>
<dbReference type="RefSeq" id="XP_007924861.1">
    <property type="nucleotide sequence ID" value="XM_007926670.1"/>
</dbReference>
<gene>
    <name evidence="2" type="ORF">MYCFIDRAFT_173259</name>
</gene>
<feature type="compositionally biased region" description="Basic residues" evidence="1">
    <location>
        <begin position="43"/>
        <end position="63"/>
    </location>
</feature>
<dbReference type="HOGENOM" id="CLU_426488_0_0_1"/>
<proteinExistence type="predicted"/>
<name>M3B4G9_PSEFD</name>
<accession>M3B4G9</accession>
<evidence type="ECO:0000256" key="1">
    <source>
        <dbReference type="SAM" id="MobiDB-lite"/>
    </source>
</evidence>
<dbReference type="GeneID" id="19332955"/>